<proteinExistence type="predicted"/>
<feature type="non-terminal residue" evidence="1">
    <location>
        <position position="59"/>
    </location>
</feature>
<name>A0A0B7BTN8_9EUPU</name>
<reference evidence="1" key="1">
    <citation type="submission" date="2014-12" db="EMBL/GenBank/DDBJ databases">
        <title>Insight into the proteome of Arion vulgaris.</title>
        <authorList>
            <person name="Aradska J."/>
            <person name="Bulat T."/>
            <person name="Smidak R."/>
            <person name="Sarate P."/>
            <person name="Gangsoo J."/>
            <person name="Sialana F."/>
            <person name="Bilban M."/>
            <person name="Lubec G."/>
        </authorList>
    </citation>
    <scope>NUCLEOTIDE SEQUENCE</scope>
    <source>
        <tissue evidence="1">Skin</tissue>
    </source>
</reference>
<dbReference type="AlphaFoldDB" id="A0A0B7BTN8"/>
<organism evidence="1">
    <name type="scientific">Arion vulgaris</name>
    <dbReference type="NCBI Taxonomy" id="1028688"/>
    <lineage>
        <taxon>Eukaryota</taxon>
        <taxon>Metazoa</taxon>
        <taxon>Spiralia</taxon>
        <taxon>Lophotrochozoa</taxon>
        <taxon>Mollusca</taxon>
        <taxon>Gastropoda</taxon>
        <taxon>Heterobranchia</taxon>
        <taxon>Euthyneura</taxon>
        <taxon>Panpulmonata</taxon>
        <taxon>Eupulmonata</taxon>
        <taxon>Stylommatophora</taxon>
        <taxon>Helicina</taxon>
        <taxon>Arionoidea</taxon>
        <taxon>Arionidae</taxon>
        <taxon>Arion</taxon>
    </lineage>
</organism>
<sequence length="59" mass="6811">MWAFSEFPRGKVIREGSEAYVTITNSLTMEIRTVTETVKWLVSYDYSRVFILSDCPSAQ</sequence>
<dbReference type="EMBL" id="HACG01049704">
    <property type="protein sequence ID" value="CEK96569.1"/>
    <property type="molecule type" value="Transcribed_RNA"/>
</dbReference>
<evidence type="ECO:0000313" key="1">
    <source>
        <dbReference type="EMBL" id="CEK96569.1"/>
    </source>
</evidence>
<protein>
    <submittedName>
        <fullName evidence="1">Uncharacterized protein</fullName>
    </submittedName>
</protein>
<accession>A0A0B7BTN8</accession>
<gene>
    <name evidence="1" type="primary">ORF212560</name>
</gene>